<keyword evidence="2" id="KW-1185">Reference proteome</keyword>
<organism evidence="1 2">
    <name type="scientific">Chitinibacter bivalviorum</name>
    <dbReference type="NCBI Taxonomy" id="2739434"/>
    <lineage>
        <taxon>Bacteria</taxon>
        <taxon>Pseudomonadati</taxon>
        <taxon>Pseudomonadota</taxon>
        <taxon>Betaproteobacteria</taxon>
        <taxon>Neisseriales</taxon>
        <taxon>Chitinibacteraceae</taxon>
        <taxon>Chitinibacter</taxon>
    </lineage>
</organism>
<accession>A0A7H9BKZ2</accession>
<evidence type="ECO:0000313" key="2">
    <source>
        <dbReference type="Proteomes" id="UP000509597"/>
    </source>
</evidence>
<dbReference type="AlphaFoldDB" id="A0A7H9BKZ2"/>
<evidence type="ECO:0000313" key="1">
    <source>
        <dbReference type="EMBL" id="QLG88928.1"/>
    </source>
</evidence>
<protein>
    <submittedName>
        <fullName evidence="1">Uncharacterized protein</fullName>
    </submittedName>
</protein>
<name>A0A7H9BKZ2_9NEIS</name>
<gene>
    <name evidence="1" type="ORF">HQ393_12150</name>
</gene>
<reference evidence="1 2" key="1">
    <citation type="submission" date="2020-07" db="EMBL/GenBank/DDBJ databases">
        <title>Complete genome sequence of Chitinibacter sp. 2T18.</title>
        <authorList>
            <person name="Bae J.-W."/>
            <person name="Choi J.-W."/>
        </authorList>
    </citation>
    <scope>NUCLEOTIDE SEQUENCE [LARGE SCALE GENOMIC DNA]</scope>
    <source>
        <strain evidence="1 2">2T18</strain>
    </source>
</reference>
<dbReference type="Proteomes" id="UP000509597">
    <property type="component" value="Chromosome"/>
</dbReference>
<dbReference type="RefSeq" id="WP_179355430.1">
    <property type="nucleotide sequence ID" value="NZ_CP058627.1"/>
</dbReference>
<sequence>MFLMFAHCKHRHKHRIMLTLLSYTTYHSQRKITMAINKQHQGEINRLRVLLYVSKVGYASLKQIARAIWQRTDASALVMTGRTLKWLTEEKYIVTRRDTIKSELLVTLTKKAVRWLTERDFTLPDHWKHARDWLRNAYPHRTACNSVHACFYTGNYDSPGVWSELEIGARASPIFQQTYEKQENAFVLKEVHCKIPDVIAESTTGFEWIEVENCSRSEADFEKLILAMRAMRFAKDRQISNVHCIIASTAAERFSTRLKAYLVDGLGAFSPEQQQLNQQLLKEQFIKISRLNHTDISLEALPF</sequence>
<proteinExistence type="predicted"/>
<dbReference type="EMBL" id="CP058627">
    <property type="protein sequence ID" value="QLG88928.1"/>
    <property type="molecule type" value="Genomic_DNA"/>
</dbReference>
<dbReference type="KEGG" id="chiz:HQ393_12150"/>